<feature type="active site" description="Nucleophile" evidence="1">
    <location>
        <position position="158"/>
    </location>
</feature>
<dbReference type="InterPro" id="IPR045759">
    <property type="entry name" value="Ap4A_phos1/2_N"/>
</dbReference>
<feature type="domain" description="ATP adenylyltransferase C-terminal" evidence="2">
    <location>
        <begin position="192"/>
        <end position="302"/>
    </location>
</feature>
<dbReference type="PANTHER" id="PTHR38420:SF1">
    <property type="entry name" value="PUTATIVE (AFU_ORTHOLOGUE AFUA_5G14690)-RELATED"/>
    <property type="match status" value="1"/>
</dbReference>
<comment type="caution">
    <text evidence="4">The sequence shown here is derived from an EMBL/GenBank/DDBJ whole genome shotgun (WGS) entry which is preliminary data.</text>
</comment>
<dbReference type="Pfam" id="PF19327">
    <property type="entry name" value="Ap4A_phos_N"/>
    <property type="match status" value="1"/>
</dbReference>
<dbReference type="GO" id="GO:0005524">
    <property type="term" value="F:ATP binding"/>
    <property type="evidence" value="ECO:0007669"/>
    <property type="project" value="InterPro"/>
</dbReference>
<dbReference type="AlphaFoldDB" id="A0A6B3N6I9"/>
<feature type="domain" description="Ap4A phosphorylase 1/2 N-terminal" evidence="3">
    <location>
        <begin position="5"/>
        <end position="180"/>
    </location>
</feature>
<dbReference type="GO" id="GO:0009117">
    <property type="term" value="P:nucleotide metabolic process"/>
    <property type="evidence" value="ECO:0007669"/>
    <property type="project" value="InterPro"/>
</dbReference>
<sequence length="305" mass="34025">MATAQLRLEPGTLWAKIKDRTEYALGCGALQSIPTEYEFVEDNGISFLVRILSNLARKDEAKKRQEQKKAASSKEFNPFLPYEEDLFVANISDTHLCLLNKFNVVDNHLLIVTRAFEEQESWLTLQDFESMWACLAEFEGLAFYNAGKIAGASQRHKHLQIVPLPLVPNGLKMPIEPWLTSARFQGSVGKIPDFPFVHAIAKLEPAWVESPLSAAAETLELYYALLHTVGLSGDGVGDSSQAGAYNLLATREWILIVVRSQEEFNSISVNSLGFAGALLVKNEQQMRILKEYGPINILRSVAQSR</sequence>
<evidence type="ECO:0000259" key="2">
    <source>
        <dbReference type="Pfam" id="PF09830"/>
    </source>
</evidence>
<dbReference type="InterPro" id="IPR036265">
    <property type="entry name" value="HIT-like_sf"/>
</dbReference>
<dbReference type="GO" id="GO:0003877">
    <property type="term" value="F:ATP:ADP adenylyltransferase activity"/>
    <property type="evidence" value="ECO:0007669"/>
    <property type="project" value="InterPro"/>
</dbReference>
<organism evidence="4">
    <name type="scientific">Symploca sp. SIO1C4</name>
    <dbReference type="NCBI Taxonomy" id="2607765"/>
    <lineage>
        <taxon>Bacteria</taxon>
        <taxon>Bacillati</taxon>
        <taxon>Cyanobacteriota</taxon>
        <taxon>Cyanophyceae</taxon>
        <taxon>Coleofasciculales</taxon>
        <taxon>Coleofasciculaceae</taxon>
        <taxon>Symploca</taxon>
    </lineage>
</organism>
<dbReference type="SUPFAM" id="SSF54197">
    <property type="entry name" value="HIT-like"/>
    <property type="match status" value="1"/>
</dbReference>
<dbReference type="PIRSF" id="PIRSF000846">
    <property type="entry name" value="ATP_adenylyltr"/>
    <property type="match status" value="1"/>
</dbReference>
<gene>
    <name evidence="4" type="ORF">F6J89_14110</name>
</gene>
<dbReference type="InterPro" id="IPR043171">
    <property type="entry name" value="Ap4A_phos1/2-like"/>
</dbReference>
<accession>A0A6B3N6I9</accession>
<proteinExistence type="predicted"/>
<dbReference type="InterPro" id="IPR009163">
    <property type="entry name" value="Ap4A_phos1/2"/>
</dbReference>
<reference evidence="4" key="1">
    <citation type="submission" date="2019-11" db="EMBL/GenBank/DDBJ databases">
        <title>Genomic insights into an expanded diversity of filamentous marine cyanobacteria reveals the extraordinary biosynthetic potential of Moorea and Okeania.</title>
        <authorList>
            <person name="Ferreira Leao T."/>
            <person name="Wang M."/>
            <person name="Moss N."/>
            <person name="Da Silva R."/>
            <person name="Sanders J."/>
            <person name="Nurk S."/>
            <person name="Gurevich A."/>
            <person name="Humphrey G."/>
            <person name="Reher R."/>
            <person name="Zhu Q."/>
            <person name="Belda-Ferre P."/>
            <person name="Glukhov E."/>
            <person name="Rex R."/>
            <person name="Dorrestein P.C."/>
            <person name="Knight R."/>
            <person name="Pevzner P."/>
            <person name="Gerwick W.H."/>
            <person name="Gerwick L."/>
        </authorList>
    </citation>
    <scope>NUCLEOTIDE SEQUENCE</scope>
    <source>
        <strain evidence="4">SIO1C4</strain>
    </source>
</reference>
<evidence type="ECO:0000313" key="4">
    <source>
        <dbReference type="EMBL" id="NER28729.1"/>
    </source>
</evidence>
<evidence type="ECO:0000259" key="3">
    <source>
        <dbReference type="Pfam" id="PF19327"/>
    </source>
</evidence>
<dbReference type="EMBL" id="JAAHFQ010000254">
    <property type="protein sequence ID" value="NER28729.1"/>
    <property type="molecule type" value="Genomic_DNA"/>
</dbReference>
<name>A0A6B3N6I9_9CYAN</name>
<dbReference type="Pfam" id="PF09830">
    <property type="entry name" value="ATP_transf"/>
    <property type="match status" value="1"/>
</dbReference>
<evidence type="ECO:0000256" key="1">
    <source>
        <dbReference type="PIRSR" id="PIRSR000846-1"/>
    </source>
</evidence>
<dbReference type="InterPro" id="IPR019200">
    <property type="entry name" value="ATP_adenylylTrfase_C"/>
</dbReference>
<dbReference type="Gene3D" id="3.30.428.70">
    <property type="match status" value="1"/>
</dbReference>
<protein>
    <submittedName>
        <fullName evidence="4">Phosphorylase</fullName>
    </submittedName>
</protein>
<dbReference type="PANTHER" id="PTHR38420">
    <property type="entry name" value="AP-4-A PHOSPHORYLASE II"/>
    <property type="match status" value="1"/>
</dbReference>